<dbReference type="Proteomes" id="UP001290861">
    <property type="component" value="Unassembled WGS sequence"/>
</dbReference>
<evidence type="ECO:0000313" key="5">
    <source>
        <dbReference type="Proteomes" id="UP001290861"/>
    </source>
</evidence>
<reference evidence="4 5" key="1">
    <citation type="journal article" date="2024" name="Appl. Environ. Microbiol.">
        <title>Pontiella agarivorans sp. nov., a novel marine anaerobic bacterium capable of degrading macroalgal polysaccharides and fixing nitrogen.</title>
        <authorList>
            <person name="Liu N."/>
            <person name="Kivenson V."/>
            <person name="Peng X."/>
            <person name="Cui Z."/>
            <person name="Lankiewicz T.S."/>
            <person name="Gosselin K.M."/>
            <person name="English C.J."/>
            <person name="Blair E.M."/>
            <person name="O'Malley M.A."/>
            <person name="Valentine D.L."/>
        </authorList>
    </citation>
    <scope>NUCLEOTIDE SEQUENCE [LARGE SCALE GENOMIC DNA]</scope>
    <source>
        <strain evidence="4 5">NLcol2</strain>
    </source>
</reference>
<name>A0ABU5MXN8_9BACT</name>
<dbReference type="Gene3D" id="3.40.640.10">
    <property type="entry name" value="Type I PLP-dependent aspartate aminotransferase-like (Major domain)"/>
    <property type="match status" value="1"/>
</dbReference>
<dbReference type="InterPro" id="IPR015424">
    <property type="entry name" value="PyrdxlP-dep_Trfase"/>
</dbReference>
<dbReference type="SUPFAM" id="SSF53383">
    <property type="entry name" value="PLP-dependent transferases"/>
    <property type="match status" value="1"/>
</dbReference>
<evidence type="ECO:0000313" key="4">
    <source>
        <dbReference type="EMBL" id="MDZ8118974.1"/>
    </source>
</evidence>
<dbReference type="PANTHER" id="PTHR43713:SF3">
    <property type="entry name" value="GLUTAMATE-1-SEMIALDEHYDE 2,1-AMINOMUTASE 1, CHLOROPLASTIC-RELATED"/>
    <property type="match status" value="1"/>
</dbReference>
<dbReference type="EMBL" id="JARVCO010000010">
    <property type="protein sequence ID" value="MDZ8118974.1"/>
    <property type="molecule type" value="Genomic_DNA"/>
</dbReference>
<comment type="similarity">
    <text evidence="3">Belongs to the class-III pyridoxal-phosphate-dependent aminotransferase family.</text>
</comment>
<dbReference type="GO" id="GO:0008483">
    <property type="term" value="F:transaminase activity"/>
    <property type="evidence" value="ECO:0007669"/>
    <property type="project" value="UniProtKB-KW"/>
</dbReference>
<comment type="cofactor">
    <cofactor evidence="1">
        <name>pyridoxal 5'-phosphate</name>
        <dbReference type="ChEBI" id="CHEBI:597326"/>
    </cofactor>
</comment>
<dbReference type="InterPro" id="IPR015421">
    <property type="entry name" value="PyrdxlP-dep_Trfase_major"/>
</dbReference>
<dbReference type="Pfam" id="PF00202">
    <property type="entry name" value="Aminotran_3"/>
    <property type="match status" value="1"/>
</dbReference>
<evidence type="ECO:0000256" key="2">
    <source>
        <dbReference type="ARBA" id="ARBA00022898"/>
    </source>
</evidence>
<comment type="caution">
    <text evidence="4">The sequence shown here is derived from an EMBL/GenBank/DDBJ whole genome shotgun (WGS) entry which is preliminary data.</text>
</comment>
<evidence type="ECO:0000256" key="1">
    <source>
        <dbReference type="ARBA" id="ARBA00001933"/>
    </source>
</evidence>
<gene>
    <name evidence="4" type="ORF">P9H32_10070</name>
</gene>
<accession>A0ABU5MXN8</accession>
<dbReference type="Gene3D" id="3.90.1150.10">
    <property type="entry name" value="Aspartate Aminotransferase, domain 1"/>
    <property type="match status" value="1"/>
</dbReference>
<keyword evidence="5" id="KW-1185">Reference proteome</keyword>
<dbReference type="InterPro" id="IPR005814">
    <property type="entry name" value="Aminotrans_3"/>
</dbReference>
<keyword evidence="4" id="KW-0808">Transferase</keyword>
<keyword evidence="4" id="KW-0032">Aminotransferase</keyword>
<keyword evidence="2 3" id="KW-0663">Pyridoxal phosphate</keyword>
<protein>
    <submittedName>
        <fullName evidence="4">Aminotransferase class III-fold pyridoxal phosphate-dependent enzyme</fullName>
    </submittedName>
</protein>
<sequence length="480" mass="51937">MESKEMKMNPVTTNPHVDPALVERAREIIGRELEFFSERTPRSAEWLADAEQSMPGGVPMAWMRSLYRHAPVVAVRGRGAEFEDLDGNTYLDFNACDLAMPAGFAPEPIVRAIQNQALLGNHFLLPVPDSVEVCRLLRERFGLPQWQFTLSASGANADALRIARVATGRSTILIFDGKYHGHLDQTLWSRNEQGGMDADLSGLDPASAQGTDMIPYNDPQALRDRLARGDVAAVIMESALTNCGLVKPTPEFVEALNTEVRAAGAVFIVDETHVQFAVHGGGTSFFNIEPDILTGGKGIAGGVPIGVYGMTDRIAAVLWDHRDHDPGLEEVNDAHGLAVGGTLYGNALSLAAARAGLSEIFTPEAGQRVDELGKKLQHGLQEQVDRVGLPWKIDRLGGRIQWRLTPEEPSNGAESFASLVLAIADARKVFMINRGVWDSIATAGPSVSYAMDESGVERYIALAGEFLSELTRGVSGEGRE</sequence>
<proteinExistence type="inferred from homology"/>
<dbReference type="PANTHER" id="PTHR43713">
    <property type="entry name" value="GLUTAMATE-1-SEMIALDEHYDE 2,1-AMINOMUTASE"/>
    <property type="match status" value="1"/>
</dbReference>
<evidence type="ECO:0000256" key="3">
    <source>
        <dbReference type="RuleBase" id="RU003560"/>
    </source>
</evidence>
<organism evidence="4 5">
    <name type="scientific">Pontiella agarivorans</name>
    <dbReference type="NCBI Taxonomy" id="3038953"/>
    <lineage>
        <taxon>Bacteria</taxon>
        <taxon>Pseudomonadati</taxon>
        <taxon>Kiritimatiellota</taxon>
        <taxon>Kiritimatiellia</taxon>
        <taxon>Kiritimatiellales</taxon>
        <taxon>Pontiellaceae</taxon>
        <taxon>Pontiella</taxon>
    </lineage>
</organism>
<dbReference type="InterPro" id="IPR015422">
    <property type="entry name" value="PyrdxlP-dep_Trfase_small"/>
</dbReference>